<reference evidence="1 2" key="1">
    <citation type="submission" date="2016-10" db="EMBL/GenBank/DDBJ databases">
        <title>Comparative genome analysis of multiple Pseudomonas spp. focuses on biocontrol and plant growth promoting traits.</title>
        <authorList>
            <person name="Tao X.-Y."/>
            <person name="Taylor C.G."/>
        </authorList>
    </citation>
    <scope>NUCLEOTIDE SEQUENCE [LARGE SCALE GENOMIC DNA]</scope>
    <source>
        <strain evidence="1 2">15D11</strain>
    </source>
</reference>
<dbReference type="RefSeq" id="WP_123565001.1">
    <property type="nucleotide sequence ID" value="NZ_MOAM01000010.1"/>
</dbReference>
<accession>A0A423DYN3</accession>
<dbReference type="Proteomes" id="UP000285286">
    <property type="component" value="Unassembled WGS sequence"/>
</dbReference>
<evidence type="ECO:0000313" key="2">
    <source>
        <dbReference type="Proteomes" id="UP000285286"/>
    </source>
</evidence>
<name>A0A423DYN3_9PSED</name>
<dbReference type="EMBL" id="MOAM01000010">
    <property type="protein sequence ID" value="ROL77532.1"/>
    <property type="molecule type" value="Genomic_DNA"/>
</dbReference>
<comment type="caution">
    <text evidence="1">The sequence shown here is derived from an EMBL/GenBank/DDBJ whole genome shotgun (WGS) entry which is preliminary data.</text>
</comment>
<proteinExistence type="predicted"/>
<dbReference type="AlphaFoldDB" id="A0A423DYN3"/>
<evidence type="ECO:0000313" key="1">
    <source>
        <dbReference type="EMBL" id="ROL77532.1"/>
    </source>
</evidence>
<organism evidence="1 2">
    <name type="scientific">Pseudomonas vranovensis</name>
    <dbReference type="NCBI Taxonomy" id="321661"/>
    <lineage>
        <taxon>Bacteria</taxon>
        <taxon>Pseudomonadati</taxon>
        <taxon>Pseudomonadota</taxon>
        <taxon>Gammaproteobacteria</taxon>
        <taxon>Pseudomonadales</taxon>
        <taxon>Pseudomonadaceae</taxon>
        <taxon>Pseudomonas</taxon>
    </lineage>
</organism>
<gene>
    <name evidence="1" type="ORF">BHU25_04965</name>
</gene>
<protein>
    <submittedName>
        <fullName evidence="1">Uncharacterized protein</fullName>
    </submittedName>
</protein>
<keyword evidence="2" id="KW-1185">Reference proteome</keyword>
<sequence length="231" mass="24753">MNDVAKKEEPSTDLAIAIPGALLAIAGKIKDPTREDVVDSYQFSSEVAGKLFNPNTQGEEWFKKFLSVMQDCGWVVVRQKYQKTESGSQSLKIGAIASKAVSGIGSAVLGGPAGTALRKLADGALKKLGLSEEAQQIVKRKTDNSKTGSVGLAACLVTESDDVVLVTSAVQTSKSGKDADWALFEWAGSSSDTYEAAAALMLNRKLYHSIRDAIIDKLKQHKQSRVLLHDI</sequence>